<dbReference type="EMBL" id="CP002999">
    <property type="protein sequence ID" value="AEM71369.1"/>
    <property type="molecule type" value="Genomic_DNA"/>
</dbReference>
<keyword evidence="1" id="KW-0812">Transmembrane</keyword>
<dbReference type="AlphaFoldDB" id="G2PNI9"/>
<dbReference type="HOGENOM" id="CLU_926938_0_0_10"/>
<evidence type="ECO:0000256" key="1">
    <source>
        <dbReference type="SAM" id="Phobius"/>
    </source>
</evidence>
<proteinExistence type="predicted"/>
<feature type="transmembrane region" description="Helical" evidence="1">
    <location>
        <begin position="113"/>
        <end position="136"/>
    </location>
</feature>
<keyword evidence="3" id="KW-1185">Reference proteome</keyword>
<feature type="transmembrane region" description="Helical" evidence="1">
    <location>
        <begin position="12"/>
        <end position="35"/>
    </location>
</feature>
<reference evidence="3" key="1">
    <citation type="submission" date="2011-08" db="EMBL/GenBank/DDBJ databases">
        <title>The complete genome of Muricauda ruestringensis DSM 13258.</title>
        <authorList>
            <person name="Lucas S."/>
            <person name="Han J."/>
            <person name="Lapidus A."/>
            <person name="Bruce D."/>
            <person name="Goodwin L."/>
            <person name="Pitluck S."/>
            <person name="Peters L."/>
            <person name="Kyrpides N."/>
            <person name="Mavromatis K."/>
            <person name="Ivanova N."/>
            <person name="Ovchinnikova G."/>
            <person name="Teshima H."/>
            <person name="Detter J.C."/>
            <person name="Tapia R."/>
            <person name="Han C."/>
            <person name="Land M."/>
            <person name="Hauser L."/>
            <person name="Markowitz V."/>
            <person name="Cheng J.-F."/>
            <person name="Hugenholtz P."/>
            <person name="Woyke T."/>
            <person name="Wu D."/>
            <person name="Spring S."/>
            <person name="Schroeder M."/>
            <person name="Brambilla E."/>
            <person name="Klenk H.-P."/>
            <person name="Eisen J.A."/>
        </authorList>
    </citation>
    <scope>NUCLEOTIDE SEQUENCE [LARGE SCALE GENOMIC DNA]</scope>
    <source>
        <strain evidence="3">DSM 13258 / LMG 19739 / B1</strain>
    </source>
</reference>
<feature type="transmembrane region" description="Helical" evidence="1">
    <location>
        <begin position="81"/>
        <end position="101"/>
    </location>
</feature>
<dbReference type="OrthoDB" id="9803111at2"/>
<organism evidence="2 3">
    <name type="scientific">Allomuricauda ruestringensis (strain DSM 13258 / CIP 107369 / LMG 19739 / B1)</name>
    <name type="common">Muricauda ruestringensis</name>
    <dbReference type="NCBI Taxonomy" id="886377"/>
    <lineage>
        <taxon>Bacteria</taxon>
        <taxon>Pseudomonadati</taxon>
        <taxon>Bacteroidota</taxon>
        <taxon>Flavobacteriia</taxon>
        <taxon>Flavobacteriales</taxon>
        <taxon>Flavobacteriaceae</taxon>
        <taxon>Flagellimonas</taxon>
    </lineage>
</organism>
<gene>
    <name evidence="2" type="ordered locus">Murru_2331</name>
</gene>
<accession>G2PNI9</accession>
<dbReference type="eggNOG" id="COG1086">
    <property type="taxonomic scope" value="Bacteria"/>
</dbReference>
<keyword evidence="1" id="KW-1133">Transmembrane helix</keyword>
<protein>
    <submittedName>
        <fullName evidence="2">Uncharacterized protein</fullName>
    </submittedName>
</protein>
<dbReference type="KEGG" id="mrs:Murru_2331"/>
<name>G2PNI9_ALLRU</name>
<reference evidence="2 3" key="2">
    <citation type="journal article" date="2012" name="Stand. Genomic Sci.">
        <title>Complete genome sequence of the facultatively anaerobic, appendaged bacterium Muricauda ruestringensis type strain (B1(T)).</title>
        <authorList>
            <person name="Huntemann M."/>
            <person name="Teshima H."/>
            <person name="Lapidus A."/>
            <person name="Nolan M."/>
            <person name="Lucas S."/>
            <person name="Hammon N."/>
            <person name="Deshpande S."/>
            <person name="Cheng J.F."/>
            <person name="Tapia R."/>
            <person name="Goodwin L.A."/>
            <person name="Pitluck S."/>
            <person name="Liolios K."/>
            <person name="Pagani I."/>
            <person name="Ivanova N."/>
            <person name="Mavromatis K."/>
            <person name="Mikhailova N."/>
            <person name="Pati A."/>
            <person name="Chen A."/>
            <person name="Palaniappan K."/>
            <person name="Land M."/>
            <person name="Hauser L."/>
            <person name="Pan C."/>
            <person name="Brambilla E.M."/>
            <person name="Rohde M."/>
            <person name="Spring S."/>
            <person name="Goker M."/>
            <person name="Detter J.C."/>
            <person name="Bristow J."/>
            <person name="Eisen J.A."/>
            <person name="Markowitz V."/>
            <person name="Hugenholtz P."/>
            <person name="Kyrpides N.C."/>
            <person name="Klenk H.P."/>
            <person name="Woyke T."/>
        </authorList>
    </citation>
    <scope>NUCLEOTIDE SEQUENCE [LARGE SCALE GENOMIC DNA]</scope>
    <source>
        <strain evidence="3">DSM 13258 / LMG 19739 / B1</strain>
    </source>
</reference>
<dbReference type="Proteomes" id="UP000008908">
    <property type="component" value="Chromosome"/>
</dbReference>
<dbReference type="STRING" id="886377.Murru_2331"/>
<sequence length="300" mass="34515">MTKNNLRINKMFPVRLVFLIDILLTSISFVLSYFLCSLILPDIWNHGMLIQLPIIVALTSFIFLFIGIYKGYVKYNTVREVYSIFNAICLANILTIVLVVVNGKLFMEKDLMVPLSIIIVHSILSFSALAISRYLYKFFTLKISKQVQNSSILIYNNALEVKKLKSMISLLEERNGGNDQFLVLNSEHFVKRFSDKYITKIDSWYIHEDLLRNNNDEYMEFIDKILNKSETVYLVNLITKDLDSSQYGLTLIDLNKNGVLANKKLRSGENKVLDDQKVSVNENLTIPIGNNSNFLNQQSV</sequence>
<keyword evidence="1" id="KW-0472">Membrane</keyword>
<feature type="transmembrane region" description="Helical" evidence="1">
    <location>
        <begin position="47"/>
        <end position="69"/>
    </location>
</feature>
<evidence type="ECO:0000313" key="3">
    <source>
        <dbReference type="Proteomes" id="UP000008908"/>
    </source>
</evidence>
<evidence type="ECO:0000313" key="2">
    <source>
        <dbReference type="EMBL" id="AEM71369.1"/>
    </source>
</evidence>
<dbReference type="RefSeq" id="WP_014033650.1">
    <property type="nucleotide sequence ID" value="NC_015945.1"/>
</dbReference>